<keyword evidence="4" id="KW-0067">ATP-binding</keyword>
<accession>A0A0K1Q992</accession>
<dbReference type="CDD" id="cd18793">
    <property type="entry name" value="SF2_C_SNF"/>
    <property type="match status" value="1"/>
</dbReference>
<dbReference type="InterPro" id="IPR049730">
    <property type="entry name" value="SNF2/RAD54-like_C"/>
</dbReference>
<dbReference type="InterPro" id="IPR000330">
    <property type="entry name" value="SNF2_N"/>
</dbReference>
<dbReference type="Gene3D" id="3.40.50.10810">
    <property type="entry name" value="Tandem AAA-ATPase domain"/>
    <property type="match status" value="1"/>
</dbReference>
<dbReference type="InterPro" id="IPR001650">
    <property type="entry name" value="Helicase_C-like"/>
</dbReference>
<dbReference type="GO" id="GO:0005524">
    <property type="term" value="F:ATP binding"/>
    <property type="evidence" value="ECO:0007669"/>
    <property type="project" value="InterPro"/>
</dbReference>
<protein>
    <submittedName>
        <fullName evidence="4">SWF/SNF family helicase</fullName>
    </submittedName>
</protein>
<dbReference type="SUPFAM" id="SSF52540">
    <property type="entry name" value="P-loop containing nucleoside triphosphate hydrolases"/>
    <property type="match status" value="2"/>
</dbReference>
<gene>
    <name evidence="4" type="ORF">AKJ09_08658</name>
</gene>
<dbReference type="SMART" id="SM00490">
    <property type="entry name" value="HELICc"/>
    <property type="match status" value="1"/>
</dbReference>
<keyword evidence="1" id="KW-0378">Hydrolase</keyword>
<dbReference type="InterPro" id="IPR014001">
    <property type="entry name" value="Helicase_ATP-bd"/>
</dbReference>
<keyword evidence="4" id="KW-0547">Nucleotide-binding</keyword>
<dbReference type="InterPro" id="IPR027417">
    <property type="entry name" value="P-loop_NTPase"/>
</dbReference>
<name>A0A0K1Q992_9BACT</name>
<keyword evidence="4" id="KW-0347">Helicase</keyword>
<feature type="domain" description="Helicase C-terminal" evidence="3">
    <location>
        <begin position="1170"/>
        <end position="1328"/>
    </location>
</feature>
<dbReference type="EMBL" id="CP012333">
    <property type="protein sequence ID" value="AKV01995.1"/>
    <property type="molecule type" value="Genomic_DNA"/>
</dbReference>
<dbReference type="SMART" id="SM00487">
    <property type="entry name" value="DEXDc"/>
    <property type="match status" value="1"/>
</dbReference>
<feature type="domain" description="Helicase ATP-binding" evidence="2">
    <location>
        <begin position="892"/>
        <end position="1048"/>
    </location>
</feature>
<dbReference type="PROSITE" id="PS51194">
    <property type="entry name" value="HELICASE_CTER"/>
    <property type="match status" value="1"/>
</dbReference>
<evidence type="ECO:0000259" key="2">
    <source>
        <dbReference type="PROSITE" id="PS51192"/>
    </source>
</evidence>
<dbReference type="Proteomes" id="UP000064967">
    <property type="component" value="Chromosome"/>
</dbReference>
<dbReference type="RefSeq" id="WP_146652983.1">
    <property type="nucleotide sequence ID" value="NZ_CP012333.1"/>
</dbReference>
<dbReference type="PROSITE" id="PS51192">
    <property type="entry name" value="HELICASE_ATP_BIND_1"/>
    <property type="match status" value="1"/>
</dbReference>
<dbReference type="STRING" id="1391654.AKJ09_08658"/>
<evidence type="ECO:0000313" key="4">
    <source>
        <dbReference type="EMBL" id="AKV01995.1"/>
    </source>
</evidence>
<evidence type="ECO:0000259" key="3">
    <source>
        <dbReference type="PROSITE" id="PS51194"/>
    </source>
</evidence>
<dbReference type="PANTHER" id="PTHR10799">
    <property type="entry name" value="SNF2/RAD54 HELICASE FAMILY"/>
    <property type="match status" value="1"/>
</dbReference>
<dbReference type="InterPro" id="IPR038718">
    <property type="entry name" value="SNF2-like_sf"/>
</dbReference>
<reference evidence="4 5" key="1">
    <citation type="submission" date="2015-08" db="EMBL/GenBank/DDBJ databases">
        <authorList>
            <person name="Babu N.S."/>
            <person name="Beckwith C.J."/>
            <person name="Beseler K.G."/>
            <person name="Brison A."/>
            <person name="Carone J.V."/>
            <person name="Caskin T.P."/>
            <person name="Diamond M."/>
            <person name="Durham M.E."/>
            <person name="Foxe J.M."/>
            <person name="Go M."/>
            <person name="Henderson B.A."/>
            <person name="Jones I.B."/>
            <person name="McGettigan J.A."/>
            <person name="Micheletti S.J."/>
            <person name="Nasrallah M.E."/>
            <person name="Ortiz D."/>
            <person name="Piller C.R."/>
            <person name="Privatt S.R."/>
            <person name="Schneider S.L."/>
            <person name="Sharp S."/>
            <person name="Smith T.C."/>
            <person name="Stanton J.D."/>
            <person name="Ullery H.E."/>
            <person name="Wilson R.J."/>
            <person name="Serrano M.G."/>
            <person name="Buck G."/>
            <person name="Lee V."/>
            <person name="Wang Y."/>
            <person name="Carvalho R."/>
            <person name="Voegtly L."/>
            <person name="Shi R."/>
            <person name="Duckworth R."/>
            <person name="Johnson A."/>
            <person name="Loviza R."/>
            <person name="Walstead R."/>
            <person name="Shah Z."/>
            <person name="Kiflezghi M."/>
            <person name="Wade K."/>
            <person name="Ball S.L."/>
            <person name="Bradley K.W."/>
            <person name="Asai D.J."/>
            <person name="Bowman C.A."/>
            <person name="Russell D.A."/>
            <person name="Pope W.H."/>
            <person name="Jacobs-Sera D."/>
            <person name="Hendrix R.W."/>
            <person name="Hatfull G.F."/>
        </authorList>
    </citation>
    <scope>NUCLEOTIDE SEQUENCE [LARGE SCALE GENOMIC DNA]</scope>
    <source>
        <strain evidence="4 5">DSM 27648</strain>
    </source>
</reference>
<dbReference type="Pfam" id="PF00271">
    <property type="entry name" value="Helicase_C"/>
    <property type="match status" value="1"/>
</dbReference>
<organism evidence="4 5">
    <name type="scientific">Labilithrix luteola</name>
    <dbReference type="NCBI Taxonomy" id="1391654"/>
    <lineage>
        <taxon>Bacteria</taxon>
        <taxon>Pseudomonadati</taxon>
        <taxon>Myxococcota</taxon>
        <taxon>Polyangia</taxon>
        <taxon>Polyangiales</taxon>
        <taxon>Labilitrichaceae</taxon>
        <taxon>Labilithrix</taxon>
    </lineage>
</organism>
<dbReference type="GO" id="GO:0016787">
    <property type="term" value="F:hydrolase activity"/>
    <property type="evidence" value="ECO:0007669"/>
    <property type="project" value="UniProtKB-KW"/>
</dbReference>
<dbReference type="Pfam" id="PF00176">
    <property type="entry name" value="SNF2-rel_dom"/>
    <property type="match status" value="1"/>
</dbReference>
<dbReference type="PATRIC" id="fig|1391654.3.peg.8772"/>
<dbReference type="KEGG" id="llu:AKJ09_08658"/>
<evidence type="ECO:0000313" key="5">
    <source>
        <dbReference type="Proteomes" id="UP000064967"/>
    </source>
</evidence>
<evidence type="ECO:0000256" key="1">
    <source>
        <dbReference type="ARBA" id="ARBA00022801"/>
    </source>
</evidence>
<sequence>MSAVVLPSIPASTVASLPPLHRESLAVMALADGRWTSRTRWLDLVHLAGLSDERNRKVQGEAFTGIVADLQKARAIVVNASDYDISAEWIAPILEDARRSDRLSQIAFQLRSQQRGFGSRSGQLGTKAELRYALAMGDDAALATAQTLLQRDLTARYYEPTEVPRIVGLHAPLEWVERLGEELRSSFVEHALSQAFLGAKPVGEGIAGWVRKSYEPEPCGRLATILALAGDVDEARHVLAGCPYTPWSGGAGAFATFIEGRDDARDRFEDAATTTRGRRVELPEYLAIFDWLLCATGDDADALAKLGRRMDKAKRQSSAHPWASSALQRLLAFRTSEKDRMPFDHGSPAYTVESWVDTLVHVLVDHWTGSTSTPILPARSLLAMAGEMRSRGFAWLAREFDRVAEGQRNSSFLALMGRKERWELALDALDNVVSPEETLDVPADAEIWWDVQPGSSFVALEAYLCTPRGPKGKRIHLSRLQTDASLPLDDHDRRIVSTVAAFDDHPPSGYPNSVLLTLVGHPRVREGGIKVEIARGEPRLCVRSTEGGARLALEPARFDHTGTAVRRQEDAARLIVTTITPPARRILEALGLEGVEIPRSGLGRLGEVLGGLSGLIGVEAAQSLVSGSKAGDSRIHVQLFRGANGLRIRFRVVPGGAGGTALRPGVPPEEIVVKAGEGLVTHKRDLVGERWRLDDLVTRCPTLASLPRDGEDFIARELETCLEVLVELGAMGSEVVLAWPEGKPIAIPAERSGKHVRVRMQGSDDSWLDVDARLVVDENCIIEMRELLDMASRGTGRFVPIGEGQWLALTEGLRGKLLALGRMRELTTDGRLSPALLPAFDDVVEGLDVSMEGELVRIRSELDGAARLSPRVPRDFAAELRDYQREGFLFLVRRAEAGLGACLADDMGLGKTVQTLALLLHRRKKGPALVLAPMSVCRNWEEEARRFAPSLRVHRLGEGDREGLVKTCASGDVVLASYGLLVSEEKLLASRVWSTVVFDEAHALKNATTRRAVAARSLDAQARIALTGTPVENRIGELHSLFDVLVPGLLGSRSSFDRTFGRAITDGDREATALLRRIVRPFVLRRTKAEVLSELPPKTELLRVVAPTEEQFAFYEAARRRALERMEAARSGARGRGQARIEILAELTRLRRAAIDPRLVGGEEAPPGTKIDALLELVDELRAEGHRALVFSQFLEVLDLAQKGLESRSIECLRLDGTMTADARKRAIDSFQSGQGDVFLSSLKAGGVGLNLTAADFVVLLDPWWNPAVEDQAADRAHRIGQSRPVTVARLVTEGTIEEKVLTLHASKRQLYEDVVADADGSGVLDLDALAALVDYGVELTPADDRRRRAALRPS</sequence>
<dbReference type="Gene3D" id="3.40.50.300">
    <property type="entry name" value="P-loop containing nucleotide triphosphate hydrolases"/>
    <property type="match status" value="1"/>
</dbReference>
<dbReference type="GO" id="GO:0004386">
    <property type="term" value="F:helicase activity"/>
    <property type="evidence" value="ECO:0007669"/>
    <property type="project" value="UniProtKB-KW"/>
</dbReference>
<keyword evidence="5" id="KW-1185">Reference proteome</keyword>
<dbReference type="OrthoDB" id="18878at2"/>
<proteinExistence type="predicted"/>